<dbReference type="CDD" id="cd04486">
    <property type="entry name" value="YhcR_OBF_like"/>
    <property type="match status" value="1"/>
</dbReference>
<dbReference type="SUPFAM" id="SSF56219">
    <property type="entry name" value="DNase I-like"/>
    <property type="match status" value="1"/>
</dbReference>
<evidence type="ECO:0000313" key="7">
    <source>
        <dbReference type="Proteomes" id="UP000262699"/>
    </source>
</evidence>
<dbReference type="InterPro" id="IPR001343">
    <property type="entry name" value="Hemolysn_Ca-bd"/>
</dbReference>
<evidence type="ECO:0000313" key="6">
    <source>
        <dbReference type="EMBL" id="HCB76917.1"/>
    </source>
</evidence>
<dbReference type="GO" id="GO:0005509">
    <property type="term" value="F:calcium ion binding"/>
    <property type="evidence" value="ECO:0007669"/>
    <property type="project" value="InterPro"/>
</dbReference>
<keyword evidence="2" id="KW-0677">Repeat</keyword>
<dbReference type="AlphaFoldDB" id="A0A3D0WDT4"/>
<dbReference type="Pfam" id="PF03160">
    <property type="entry name" value="Calx-beta"/>
    <property type="match status" value="1"/>
</dbReference>
<dbReference type="InterPro" id="IPR005135">
    <property type="entry name" value="Endo/exonuclease/phosphatase"/>
</dbReference>
<evidence type="ECO:0000259" key="4">
    <source>
        <dbReference type="Pfam" id="PF03160"/>
    </source>
</evidence>
<dbReference type="InterPro" id="IPR003644">
    <property type="entry name" value="Calx_beta"/>
</dbReference>
<dbReference type="Gene3D" id="3.60.10.10">
    <property type="entry name" value="Endonuclease/exonuclease/phosphatase"/>
    <property type="match status" value="1"/>
</dbReference>
<keyword evidence="1" id="KW-0732">Signal</keyword>
<dbReference type="Proteomes" id="UP000262699">
    <property type="component" value="Unassembled WGS sequence"/>
</dbReference>
<evidence type="ECO:0000259" key="5">
    <source>
        <dbReference type="Pfam" id="PF19580"/>
    </source>
</evidence>
<dbReference type="EMBL" id="DOYJ01000346">
    <property type="protein sequence ID" value="HCB76917.1"/>
    <property type="molecule type" value="Genomic_DNA"/>
</dbReference>
<dbReference type="InterPro" id="IPR036691">
    <property type="entry name" value="Endo/exonu/phosph_ase_sf"/>
</dbReference>
<organism evidence="6 7">
    <name type="scientific">Sphingomonas bacterium</name>
    <dbReference type="NCBI Taxonomy" id="1895847"/>
    <lineage>
        <taxon>Bacteria</taxon>
        <taxon>Pseudomonadati</taxon>
        <taxon>Pseudomonadota</taxon>
        <taxon>Alphaproteobacteria</taxon>
        <taxon>Sphingomonadales</taxon>
        <taxon>Sphingomonadaceae</taxon>
        <taxon>Sphingomonas</taxon>
    </lineage>
</organism>
<dbReference type="PANTHER" id="PTHR42834:SF1">
    <property type="entry name" value="ENDONUCLEASE_EXONUCLEASE_PHOSPHATASE FAMILY PROTEIN (AFU_ORTHOLOGUE AFUA_3G09210)"/>
    <property type="match status" value="1"/>
</dbReference>
<dbReference type="GO" id="GO:0003824">
    <property type="term" value="F:catalytic activity"/>
    <property type="evidence" value="ECO:0007669"/>
    <property type="project" value="InterPro"/>
</dbReference>
<gene>
    <name evidence="6" type="ORF">DEP91_12235</name>
</gene>
<evidence type="ECO:0000256" key="1">
    <source>
        <dbReference type="ARBA" id="ARBA00022729"/>
    </source>
</evidence>
<comment type="caution">
    <text evidence="6">The sequence shown here is derived from an EMBL/GenBank/DDBJ whole genome shotgun (WGS) entry which is preliminary data.</text>
</comment>
<dbReference type="GO" id="GO:0016020">
    <property type="term" value="C:membrane"/>
    <property type="evidence" value="ECO:0007669"/>
    <property type="project" value="InterPro"/>
</dbReference>
<dbReference type="SUPFAM" id="SSF141072">
    <property type="entry name" value="CalX-like"/>
    <property type="match status" value="1"/>
</dbReference>
<feature type="domain" description="Calx-beta" evidence="4">
    <location>
        <begin position="15"/>
        <end position="72"/>
    </location>
</feature>
<sequence length="828" mass="85107">GSGAGAASPGDLSGALSGTVSFAAGQTRATVTIQVVADTLAEADERFTVSLAKATGGATIGRETATGAIINDDLLALRVYEIQGEGHRSAYDGQTVATGGIVTALASNGYYLQDATGDGNARTSDGVFLFTGSAPSGLSVGDAIRLVARIDEFTGSDATLLSLTELVPVGTPTIVSSGNALPAAVLIGPDGVRPPTEILDDDRLSDYDPANDGLDFFESLEGMRVTVQSPHSVAKTDGSVWTVAGDADGVAATNVSAAGYLVIDGGEGGLGVVNSGAGSDFNPERILIGTLTGTVPTVQAGAVFDDVTGVVSYRSGNFTVLATTTPTVATSAPATADPTTLSGGGNQMLVATYNVLNLDPNDDPTRFARLGRDIGNALNAPDVVVLQEVQDNDGATNSSVTSASVTLQKLVDAIFAETGVRYTYIDNSFIADDANGGEPGGNIRVAMLYRADHVQLIEGSVRPIPAATGAAQATDPTNAFFAARPPLVADFLFNGEQVTVIGNHFTSKGGSGSLAGAIQPSIAGGEVDRVAQAAVVNEYVDTLLATNPAARIVVAGDLNDFQFEEPLQVLTGNATFAGGTIAAGGTAVLENLTYRLAQNERYSYVFDGNAQQLDHVLVSAGLQAGALIDVVHINRDEFASDHDPVLVQLSVGQLRSVVGGTAGADTLVAPSGNGTDRVFDAGAGNDVILGSTGNDLLIGGAGSDYLFGGAQADTFRFTSVAAAGDRDYVLDFNAGLGDRIELFDNVTIRAATYGNVSEQVLGDRSLFNDGKVFDAVLTLRVEDGTRSFDYQVTLLDVVKNRGWSADQFEDYLRGLGFDGQLSYSETLV</sequence>
<accession>A0A3D0WDT4</accession>
<evidence type="ECO:0000256" key="3">
    <source>
        <dbReference type="ARBA" id="ARBA00022837"/>
    </source>
</evidence>
<dbReference type="PANTHER" id="PTHR42834">
    <property type="entry name" value="ENDONUCLEASE/EXONUCLEASE/PHOSPHATASE FAMILY PROTEIN (AFU_ORTHOLOGUE AFUA_3G09210)"/>
    <property type="match status" value="1"/>
</dbReference>
<dbReference type="SUPFAM" id="SSF51120">
    <property type="entry name" value="beta-Roll"/>
    <property type="match status" value="1"/>
</dbReference>
<name>A0A3D0WDT4_9SPHN</name>
<dbReference type="InterPro" id="IPR011049">
    <property type="entry name" value="Serralysin-like_metalloprot_C"/>
</dbReference>
<protein>
    <submittedName>
        <fullName evidence="6">Uncharacterized protein</fullName>
    </submittedName>
</protein>
<dbReference type="Pfam" id="PF19580">
    <property type="entry name" value="Exo_endo_phos_3"/>
    <property type="match status" value="1"/>
</dbReference>
<feature type="non-terminal residue" evidence="6">
    <location>
        <position position="1"/>
    </location>
</feature>
<dbReference type="InterPro" id="IPR038081">
    <property type="entry name" value="CalX-like_sf"/>
</dbReference>
<dbReference type="CDD" id="cd10283">
    <property type="entry name" value="MnuA_DNase1-like"/>
    <property type="match status" value="1"/>
</dbReference>
<reference evidence="6 7" key="1">
    <citation type="journal article" date="2018" name="Nat. Biotechnol.">
        <title>A standardized bacterial taxonomy based on genome phylogeny substantially revises the tree of life.</title>
        <authorList>
            <person name="Parks D.H."/>
            <person name="Chuvochina M."/>
            <person name="Waite D.W."/>
            <person name="Rinke C."/>
            <person name="Skarshewski A."/>
            <person name="Chaumeil P.A."/>
            <person name="Hugenholtz P."/>
        </authorList>
    </citation>
    <scope>NUCLEOTIDE SEQUENCE [LARGE SCALE GENOMIC DNA]</scope>
    <source>
        <strain evidence="6">UBA9015</strain>
    </source>
</reference>
<proteinExistence type="predicted"/>
<dbReference type="Gene3D" id="2.60.40.2030">
    <property type="match status" value="1"/>
</dbReference>
<dbReference type="Pfam" id="PF00353">
    <property type="entry name" value="HemolysinCabind"/>
    <property type="match status" value="1"/>
</dbReference>
<feature type="domain" description="Endonuclease/exonuclease/phosphatase" evidence="5">
    <location>
        <begin position="443"/>
        <end position="625"/>
    </location>
</feature>
<dbReference type="InterPro" id="IPR018511">
    <property type="entry name" value="Hemolysin-typ_Ca-bd_CS"/>
</dbReference>
<evidence type="ECO:0000256" key="2">
    <source>
        <dbReference type="ARBA" id="ARBA00022737"/>
    </source>
</evidence>
<dbReference type="PROSITE" id="PS00330">
    <property type="entry name" value="HEMOLYSIN_CALCIUM"/>
    <property type="match status" value="2"/>
</dbReference>
<dbReference type="GO" id="GO:0007154">
    <property type="term" value="P:cell communication"/>
    <property type="evidence" value="ECO:0007669"/>
    <property type="project" value="InterPro"/>
</dbReference>
<dbReference type="PRINTS" id="PR00313">
    <property type="entry name" value="CABNDNGRPT"/>
</dbReference>
<keyword evidence="3" id="KW-0106">Calcium</keyword>